<dbReference type="InterPro" id="IPR050121">
    <property type="entry name" value="Cytochrome_P450_monoxygenase"/>
</dbReference>
<dbReference type="Pfam" id="PF00067">
    <property type="entry name" value="p450"/>
    <property type="match status" value="1"/>
</dbReference>
<dbReference type="AlphaFoldDB" id="A0A2J6SVQ7"/>
<dbReference type="PRINTS" id="PR00463">
    <property type="entry name" value="EP450I"/>
</dbReference>
<keyword evidence="9" id="KW-1185">Reference proteome</keyword>
<evidence type="ECO:0000256" key="1">
    <source>
        <dbReference type="ARBA" id="ARBA00001971"/>
    </source>
</evidence>
<proteinExistence type="inferred from homology"/>
<dbReference type="PANTHER" id="PTHR24305">
    <property type="entry name" value="CYTOCHROME P450"/>
    <property type="match status" value="1"/>
</dbReference>
<dbReference type="GO" id="GO:0016705">
    <property type="term" value="F:oxidoreductase activity, acting on paired donors, with incorporation or reduction of molecular oxygen"/>
    <property type="evidence" value="ECO:0007669"/>
    <property type="project" value="InterPro"/>
</dbReference>
<gene>
    <name evidence="8" type="ORF">K444DRAFT_696007</name>
</gene>
<evidence type="ECO:0000313" key="8">
    <source>
        <dbReference type="EMBL" id="PMD54847.1"/>
    </source>
</evidence>
<dbReference type="EMBL" id="KZ613856">
    <property type="protein sequence ID" value="PMD54847.1"/>
    <property type="molecule type" value="Genomic_DNA"/>
</dbReference>
<dbReference type="InterPro" id="IPR002401">
    <property type="entry name" value="Cyt_P450_E_grp-I"/>
</dbReference>
<dbReference type="GO" id="GO:0004497">
    <property type="term" value="F:monooxygenase activity"/>
    <property type="evidence" value="ECO:0007669"/>
    <property type="project" value="UniProtKB-KW"/>
</dbReference>
<dbReference type="RefSeq" id="XP_024731751.1">
    <property type="nucleotide sequence ID" value="XM_024887898.1"/>
</dbReference>
<dbReference type="PANTHER" id="PTHR24305:SF210">
    <property type="entry name" value="CYTOCHROME P450 MONOOXYGENASE ASQL-RELATED"/>
    <property type="match status" value="1"/>
</dbReference>
<sequence>VLYIFGLCVYRLYFHPLSKFPGPKLAAVSDFWICSRWISGYWPREIEKVHREYGDIVRISPTDLSFVRVDSLKDIYSNFNINSTHQFPKYATFYRQSDVGSSVGTEVDPIRHQETRKLLAPGFSAPALKAQTSIVVKYVDQLVEQIKKKGGTERGMNITQWFMWTAFDIIMDLSFGESLSIVEEGKGHVWVTMLSGSGFQVALGYIMRRQHPIFVKTLTRILLNKSSKHMREQHVSMSRGMAIKRLNNKFADRVDLFSHLVGDKAHNTTVDFLAAQGSTLVAAGTETTSTFLSTSTYYLLKNPEVLGKLKAEVRSAFASSGEIDGENTKKLLYLNAVVEEGLRIFPSAPFGPPRVCPGAVIDGVWVPKGTIVATAAHATASDPRYFHLPREFHPERWLPTDHPDYDANFAGDTKEASKPFSLGPRWCIGSYLSYLEIRITIAKLVWNFDWKSALDVSGDFVEDVRLLGLWRAPPLMVNYTIATH</sequence>
<keyword evidence="7" id="KW-0560">Oxidoreductase</keyword>
<feature type="binding site" description="axial binding residue" evidence="6">
    <location>
        <position position="427"/>
    </location>
    <ligand>
        <name>heme</name>
        <dbReference type="ChEBI" id="CHEBI:30413"/>
    </ligand>
    <ligandPart>
        <name>Fe</name>
        <dbReference type="ChEBI" id="CHEBI:18248"/>
    </ligandPart>
</feature>
<feature type="non-terminal residue" evidence="8">
    <location>
        <position position="1"/>
    </location>
</feature>
<dbReference type="InterPro" id="IPR017972">
    <property type="entry name" value="Cyt_P450_CS"/>
</dbReference>
<evidence type="ECO:0000256" key="6">
    <source>
        <dbReference type="PIRSR" id="PIRSR602401-1"/>
    </source>
</evidence>
<keyword evidence="3 6" id="KW-0349">Heme</keyword>
<dbReference type="CDD" id="cd11058">
    <property type="entry name" value="CYP60B-like"/>
    <property type="match status" value="1"/>
</dbReference>
<dbReference type="PRINTS" id="PR00385">
    <property type="entry name" value="P450"/>
</dbReference>
<dbReference type="InterPro" id="IPR001128">
    <property type="entry name" value="Cyt_P450"/>
</dbReference>
<accession>A0A2J6SVQ7</accession>
<keyword evidence="7 8" id="KW-0503">Monooxygenase</keyword>
<protein>
    <submittedName>
        <fullName evidence="8">Cytochrome P450 monooxygenase-like protein</fullName>
    </submittedName>
</protein>
<evidence type="ECO:0000256" key="4">
    <source>
        <dbReference type="ARBA" id="ARBA00022723"/>
    </source>
</evidence>
<dbReference type="SUPFAM" id="SSF48264">
    <property type="entry name" value="Cytochrome P450"/>
    <property type="match status" value="1"/>
</dbReference>
<dbReference type="STRING" id="1095630.A0A2J6SVQ7"/>
<evidence type="ECO:0000256" key="5">
    <source>
        <dbReference type="ARBA" id="ARBA00023004"/>
    </source>
</evidence>
<dbReference type="InParanoid" id="A0A2J6SVQ7"/>
<evidence type="ECO:0000256" key="3">
    <source>
        <dbReference type="ARBA" id="ARBA00022617"/>
    </source>
</evidence>
<dbReference type="InterPro" id="IPR036396">
    <property type="entry name" value="Cyt_P450_sf"/>
</dbReference>
<keyword evidence="5 6" id="KW-0408">Iron</keyword>
<comment type="similarity">
    <text evidence="2 7">Belongs to the cytochrome P450 family.</text>
</comment>
<name>A0A2J6SVQ7_9HELO</name>
<keyword evidence="4 6" id="KW-0479">Metal-binding</keyword>
<evidence type="ECO:0000313" key="9">
    <source>
        <dbReference type="Proteomes" id="UP000235371"/>
    </source>
</evidence>
<dbReference type="GO" id="GO:0005506">
    <property type="term" value="F:iron ion binding"/>
    <property type="evidence" value="ECO:0007669"/>
    <property type="project" value="InterPro"/>
</dbReference>
<dbReference type="Proteomes" id="UP000235371">
    <property type="component" value="Unassembled WGS sequence"/>
</dbReference>
<evidence type="ECO:0000256" key="7">
    <source>
        <dbReference type="RuleBase" id="RU000461"/>
    </source>
</evidence>
<dbReference type="GO" id="GO:0020037">
    <property type="term" value="F:heme binding"/>
    <property type="evidence" value="ECO:0007669"/>
    <property type="project" value="InterPro"/>
</dbReference>
<dbReference type="OrthoDB" id="1470350at2759"/>
<dbReference type="Gene3D" id="1.10.630.10">
    <property type="entry name" value="Cytochrome P450"/>
    <property type="match status" value="1"/>
</dbReference>
<organism evidence="8 9">
    <name type="scientific">Hyaloscypha bicolor E</name>
    <dbReference type="NCBI Taxonomy" id="1095630"/>
    <lineage>
        <taxon>Eukaryota</taxon>
        <taxon>Fungi</taxon>
        <taxon>Dikarya</taxon>
        <taxon>Ascomycota</taxon>
        <taxon>Pezizomycotina</taxon>
        <taxon>Leotiomycetes</taxon>
        <taxon>Helotiales</taxon>
        <taxon>Hyaloscyphaceae</taxon>
        <taxon>Hyaloscypha</taxon>
        <taxon>Hyaloscypha bicolor</taxon>
    </lineage>
</organism>
<comment type="cofactor">
    <cofactor evidence="1 6">
        <name>heme</name>
        <dbReference type="ChEBI" id="CHEBI:30413"/>
    </cofactor>
</comment>
<dbReference type="PROSITE" id="PS00086">
    <property type="entry name" value="CYTOCHROME_P450"/>
    <property type="match status" value="1"/>
</dbReference>
<reference evidence="8 9" key="1">
    <citation type="submission" date="2016-04" db="EMBL/GenBank/DDBJ databases">
        <title>A degradative enzymes factory behind the ericoid mycorrhizal symbiosis.</title>
        <authorList>
            <consortium name="DOE Joint Genome Institute"/>
            <person name="Martino E."/>
            <person name="Morin E."/>
            <person name="Grelet G."/>
            <person name="Kuo A."/>
            <person name="Kohler A."/>
            <person name="Daghino S."/>
            <person name="Barry K."/>
            <person name="Choi C."/>
            <person name="Cichocki N."/>
            <person name="Clum A."/>
            <person name="Copeland A."/>
            <person name="Hainaut M."/>
            <person name="Haridas S."/>
            <person name="Labutti K."/>
            <person name="Lindquist E."/>
            <person name="Lipzen A."/>
            <person name="Khouja H.-R."/>
            <person name="Murat C."/>
            <person name="Ohm R."/>
            <person name="Olson A."/>
            <person name="Spatafora J."/>
            <person name="Veneault-Fourrey C."/>
            <person name="Henrissat B."/>
            <person name="Grigoriev I."/>
            <person name="Martin F."/>
            <person name="Perotto S."/>
        </authorList>
    </citation>
    <scope>NUCLEOTIDE SEQUENCE [LARGE SCALE GENOMIC DNA]</scope>
    <source>
        <strain evidence="8 9">E</strain>
    </source>
</reference>
<dbReference type="GeneID" id="36595974"/>
<evidence type="ECO:0000256" key="2">
    <source>
        <dbReference type="ARBA" id="ARBA00010617"/>
    </source>
</evidence>